<dbReference type="SUPFAM" id="SSF54001">
    <property type="entry name" value="Cysteine proteinases"/>
    <property type="match status" value="1"/>
</dbReference>
<evidence type="ECO:0000313" key="7">
    <source>
        <dbReference type="EMBL" id="PHT41280.1"/>
    </source>
</evidence>
<reference evidence="8" key="2">
    <citation type="journal article" date="2017" name="J. Anim. Genet.">
        <title>Multiple reference genome sequences of hot pepper reveal the massive evolution of plant disease resistance genes by retroduplication.</title>
        <authorList>
            <person name="Kim S."/>
            <person name="Park J."/>
            <person name="Yeom S.-I."/>
            <person name="Kim Y.-M."/>
            <person name="Seo E."/>
            <person name="Kim K.-T."/>
            <person name="Kim M.-S."/>
            <person name="Lee J.M."/>
            <person name="Cheong K."/>
            <person name="Shin H.-S."/>
            <person name="Kim S.-B."/>
            <person name="Han K."/>
            <person name="Lee J."/>
            <person name="Park M."/>
            <person name="Lee H.-A."/>
            <person name="Lee H.-Y."/>
            <person name="Lee Y."/>
            <person name="Oh S."/>
            <person name="Lee J.H."/>
            <person name="Choi E."/>
            <person name="Choi E."/>
            <person name="Lee S.E."/>
            <person name="Jeon J."/>
            <person name="Kim H."/>
            <person name="Choi G."/>
            <person name="Song H."/>
            <person name="Lee J."/>
            <person name="Lee S.-C."/>
            <person name="Kwon J.-K."/>
            <person name="Lee H.-Y."/>
            <person name="Koo N."/>
            <person name="Hong Y."/>
            <person name="Kim R.W."/>
            <person name="Kang W.-H."/>
            <person name="Huh J.H."/>
            <person name="Kang B.-C."/>
            <person name="Yang T.-J."/>
            <person name="Lee Y.-H."/>
            <person name="Bennetzen J.L."/>
            <person name="Choi D."/>
        </authorList>
    </citation>
    <scope>NUCLEOTIDE SEQUENCE [LARGE SCALE GENOMIC DNA]</scope>
    <source>
        <strain evidence="8">cv. PBC81</strain>
    </source>
</reference>
<dbReference type="PANTHER" id="PTHR31470">
    <property type="entry name" value="CYSTEINE PROTEINASES SUPERFAMILY PROTEIN-RELATED-RELATED"/>
    <property type="match status" value="1"/>
</dbReference>
<gene>
    <name evidence="7" type="ORF">CQW23_20134</name>
</gene>
<feature type="region of interest" description="Disordered" evidence="4">
    <location>
        <begin position="232"/>
        <end position="253"/>
    </location>
</feature>
<keyword evidence="2" id="KW-0645">Protease</keyword>
<proteinExistence type="inferred from homology"/>
<evidence type="ECO:0000256" key="4">
    <source>
        <dbReference type="SAM" id="MobiDB-lite"/>
    </source>
</evidence>
<protein>
    <recommendedName>
        <fullName evidence="6">Ubiquitin-like protease family profile domain-containing protein</fullName>
    </recommendedName>
</protein>
<dbReference type="Gene3D" id="3.40.395.10">
    <property type="entry name" value="Adenoviral Proteinase, Chain A"/>
    <property type="match status" value="1"/>
</dbReference>
<evidence type="ECO:0000313" key="8">
    <source>
        <dbReference type="Proteomes" id="UP000224567"/>
    </source>
</evidence>
<evidence type="ECO:0000256" key="1">
    <source>
        <dbReference type="ARBA" id="ARBA00005234"/>
    </source>
</evidence>
<evidence type="ECO:0000256" key="2">
    <source>
        <dbReference type="ARBA" id="ARBA00022670"/>
    </source>
</evidence>
<feature type="domain" description="Ubiquitin-like protease family profile" evidence="6">
    <location>
        <begin position="43"/>
        <end position="253"/>
    </location>
</feature>
<reference evidence="7 8" key="1">
    <citation type="journal article" date="2017" name="Genome Biol.">
        <title>New reference genome sequences of hot pepper reveal the massive evolution of plant disease-resistance genes by retroduplication.</title>
        <authorList>
            <person name="Kim S."/>
            <person name="Park J."/>
            <person name="Yeom S.I."/>
            <person name="Kim Y.M."/>
            <person name="Seo E."/>
            <person name="Kim K.T."/>
            <person name="Kim M.S."/>
            <person name="Lee J.M."/>
            <person name="Cheong K."/>
            <person name="Shin H.S."/>
            <person name="Kim S.B."/>
            <person name="Han K."/>
            <person name="Lee J."/>
            <person name="Park M."/>
            <person name="Lee H.A."/>
            <person name="Lee H.Y."/>
            <person name="Lee Y."/>
            <person name="Oh S."/>
            <person name="Lee J.H."/>
            <person name="Choi E."/>
            <person name="Choi E."/>
            <person name="Lee S.E."/>
            <person name="Jeon J."/>
            <person name="Kim H."/>
            <person name="Choi G."/>
            <person name="Song H."/>
            <person name="Lee J."/>
            <person name="Lee S.C."/>
            <person name="Kwon J.K."/>
            <person name="Lee H.Y."/>
            <person name="Koo N."/>
            <person name="Hong Y."/>
            <person name="Kim R.W."/>
            <person name="Kang W.H."/>
            <person name="Huh J.H."/>
            <person name="Kang B.C."/>
            <person name="Yang T.J."/>
            <person name="Lee Y.H."/>
            <person name="Bennetzen J.L."/>
            <person name="Choi D."/>
        </authorList>
    </citation>
    <scope>NUCLEOTIDE SEQUENCE [LARGE SCALE GENOMIC DNA]</scope>
    <source>
        <strain evidence="8">cv. PBC81</strain>
    </source>
</reference>
<evidence type="ECO:0000256" key="3">
    <source>
        <dbReference type="ARBA" id="ARBA00022801"/>
    </source>
</evidence>
<feature type="transmembrane region" description="Helical" evidence="5">
    <location>
        <begin position="56"/>
        <end position="74"/>
    </location>
</feature>
<dbReference type="EMBL" id="MLFT02000008">
    <property type="protein sequence ID" value="PHT41280.1"/>
    <property type="molecule type" value="Genomic_DNA"/>
</dbReference>
<dbReference type="InterPro" id="IPR038765">
    <property type="entry name" value="Papain-like_cys_pep_sf"/>
</dbReference>
<dbReference type="Proteomes" id="UP000224567">
    <property type="component" value="Unassembled WGS sequence"/>
</dbReference>
<organism evidence="7 8">
    <name type="scientific">Capsicum baccatum</name>
    <name type="common">Peruvian pepper</name>
    <dbReference type="NCBI Taxonomy" id="33114"/>
    <lineage>
        <taxon>Eukaryota</taxon>
        <taxon>Viridiplantae</taxon>
        <taxon>Streptophyta</taxon>
        <taxon>Embryophyta</taxon>
        <taxon>Tracheophyta</taxon>
        <taxon>Spermatophyta</taxon>
        <taxon>Magnoliopsida</taxon>
        <taxon>eudicotyledons</taxon>
        <taxon>Gunneridae</taxon>
        <taxon>Pentapetalae</taxon>
        <taxon>asterids</taxon>
        <taxon>lamiids</taxon>
        <taxon>Solanales</taxon>
        <taxon>Solanaceae</taxon>
        <taxon>Solanoideae</taxon>
        <taxon>Capsiceae</taxon>
        <taxon>Capsicum</taxon>
    </lineage>
</organism>
<dbReference type="PANTHER" id="PTHR31470:SF46">
    <property type="entry name" value="ULP1 PROTEASE FAMILY, C-TERMINAL CATALYTIC DOMAIN CONTAINING PROTEIN"/>
    <property type="match status" value="1"/>
</dbReference>
<dbReference type="InterPro" id="IPR003653">
    <property type="entry name" value="Peptidase_C48_C"/>
</dbReference>
<evidence type="ECO:0000256" key="5">
    <source>
        <dbReference type="SAM" id="Phobius"/>
    </source>
</evidence>
<keyword evidence="8" id="KW-1185">Reference proteome</keyword>
<dbReference type="OrthoDB" id="1680482at2759"/>
<keyword evidence="5" id="KW-0472">Membrane</keyword>
<keyword evidence="5" id="KW-0812">Transmembrane</keyword>
<dbReference type="GO" id="GO:0006508">
    <property type="term" value="P:proteolysis"/>
    <property type="evidence" value="ECO:0007669"/>
    <property type="project" value="UniProtKB-KW"/>
</dbReference>
<dbReference type="GO" id="GO:0008234">
    <property type="term" value="F:cysteine-type peptidase activity"/>
    <property type="evidence" value="ECO:0007669"/>
    <property type="project" value="InterPro"/>
</dbReference>
<keyword evidence="3" id="KW-0378">Hydrolase</keyword>
<dbReference type="Pfam" id="PF02902">
    <property type="entry name" value="Peptidase_C48"/>
    <property type="match status" value="1"/>
</dbReference>
<evidence type="ECO:0000259" key="6">
    <source>
        <dbReference type="PROSITE" id="PS50600"/>
    </source>
</evidence>
<comment type="caution">
    <text evidence="7">The sequence shown here is derived from an EMBL/GenBank/DDBJ whole genome shotgun (WGS) entry which is preliminary data.</text>
</comment>
<dbReference type="PROSITE" id="PS50600">
    <property type="entry name" value="ULP_PROTEASE"/>
    <property type="match status" value="1"/>
</dbReference>
<comment type="similarity">
    <text evidence="1">Belongs to the peptidase C48 family.</text>
</comment>
<keyword evidence="5" id="KW-1133">Transmembrane helix</keyword>
<accession>A0A2G2W7R8</accession>
<dbReference type="AlphaFoldDB" id="A0A2G2W7R8"/>
<name>A0A2G2W7R8_CAPBA</name>
<sequence length="253" mass="28907">MCRKGDMRYVDCIWIDEPPMGPTSGSFGSVGVYGDCTTIPEVVRQPRASSSSLSSLSYALNLLYCVYIVLYWLIDLSSMYLSYLPLLPKVSRNEECLINIIKGYNIPADLPWHLIDEVYIPINCGDEFHWALVVVVLKERRIRVYDSMSLRRRSGLSFKIQKLAKILPTYLDMSGFLDQKVRIDWSMIEACRDKMGNPFDVQYAEGITQQTIGSLCCVRFLLDEDNQGKGNLAPLENDQNYQNNDLNNQDKNC</sequence>
<feature type="compositionally biased region" description="Low complexity" evidence="4">
    <location>
        <begin position="237"/>
        <end position="253"/>
    </location>
</feature>